<evidence type="ECO:0000313" key="3">
    <source>
        <dbReference type="EMBL" id="MBB2164345.1"/>
    </source>
</evidence>
<accession>A0A7W4IK36</accession>
<protein>
    <recommendedName>
        <fullName evidence="2">Phage tail collar domain-containing protein</fullName>
    </recommendedName>
</protein>
<evidence type="ECO:0000259" key="2">
    <source>
        <dbReference type="Pfam" id="PF07484"/>
    </source>
</evidence>
<name>A0A7W4IK36_9PROT</name>
<dbReference type="Pfam" id="PF07484">
    <property type="entry name" value="Collar"/>
    <property type="match status" value="1"/>
</dbReference>
<dbReference type="AlphaFoldDB" id="A0A7W4IK36"/>
<evidence type="ECO:0000313" key="5">
    <source>
        <dbReference type="Proteomes" id="UP000540490"/>
    </source>
</evidence>
<feature type="compositionally biased region" description="Gly residues" evidence="1">
    <location>
        <begin position="127"/>
        <end position="137"/>
    </location>
</feature>
<dbReference type="Gene3D" id="3.90.1340.10">
    <property type="entry name" value="Phage tail collar domain"/>
    <property type="match status" value="1"/>
</dbReference>
<dbReference type="Proteomes" id="UP000540490">
    <property type="component" value="Unassembled WGS sequence"/>
</dbReference>
<evidence type="ECO:0000313" key="4">
    <source>
        <dbReference type="EMBL" id="MBB2193585.1"/>
    </source>
</evidence>
<dbReference type="Proteomes" id="UP000561077">
    <property type="component" value="Unassembled WGS sequence"/>
</dbReference>
<evidence type="ECO:0000256" key="1">
    <source>
        <dbReference type="SAM" id="MobiDB-lite"/>
    </source>
</evidence>
<feature type="compositionally biased region" description="Basic and acidic residues" evidence="1">
    <location>
        <begin position="94"/>
        <end position="113"/>
    </location>
</feature>
<reference evidence="5 6" key="1">
    <citation type="submission" date="2020-04" db="EMBL/GenBank/DDBJ databases">
        <title>Description of novel Gluconacetobacter.</title>
        <authorList>
            <person name="Sombolestani A."/>
        </authorList>
    </citation>
    <scope>NUCLEOTIDE SEQUENCE [LARGE SCALE GENOMIC DNA]</scope>
    <source>
        <strain evidence="4 5">LMG 1728</strain>
        <strain evidence="3 6">LMG 1731</strain>
    </source>
</reference>
<dbReference type="SUPFAM" id="SSF141072">
    <property type="entry name" value="CalX-like"/>
    <property type="match status" value="1"/>
</dbReference>
<gene>
    <name evidence="4" type="ORF">HLH25_08015</name>
    <name evidence="3" type="ORF">HLH26_07275</name>
</gene>
<proteinExistence type="predicted"/>
<dbReference type="InterPro" id="IPR037053">
    <property type="entry name" value="Phage_tail_collar_dom_sf"/>
</dbReference>
<feature type="region of interest" description="Disordered" evidence="1">
    <location>
        <begin position="75"/>
        <end position="151"/>
    </location>
</feature>
<dbReference type="EMBL" id="JABEQO010000007">
    <property type="protein sequence ID" value="MBB2164345.1"/>
    <property type="molecule type" value="Genomic_DNA"/>
</dbReference>
<dbReference type="EMBL" id="JABEQN010000007">
    <property type="protein sequence ID" value="MBB2193585.1"/>
    <property type="molecule type" value="Genomic_DNA"/>
</dbReference>
<evidence type="ECO:0000313" key="6">
    <source>
        <dbReference type="Proteomes" id="UP000561077"/>
    </source>
</evidence>
<dbReference type="InterPro" id="IPR011083">
    <property type="entry name" value="Phage_tail_collar_dom"/>
</dbReference>
<keyword evidence="5" id="KW-1185">Reference proteome</keyword>
<dbReference type="InterPro" id="IPR038081">
    <property type="entry name" value="CalX-like_sf"/>
</dbReference>
<feature type="domain" description="Phage tail collar" evidence="2">
    <location>
        <begin position="2"/>
        <end position="52"/>
    </location>
</feature>
<comment type="caution">
    <text evidence="3">The sequence shown here is derived from an EMBL/GenBank/DDBJ whole genome shotgun (WGS) entry which is preliminary data.</text>
</comment>
<sequence>MAGPTAPPGWLLCDGRLVSRTTYAALFAVVGTRFGGGDGSTTFALPDLRGRAVFGLDTMGGTAAGRVTRAGAGLDGTQLGARGGNQAAQAHAHPLTDDGHDHPVNDQGHDHRPSNGTGFVVPQKSGGEMGAAFAGGGRVEEKAATRTGKASTALTMDRAKTGVTIAAAGDGDSQNMPPAIVLNRMIYTGIKPHTASTVQPLTAKAVLTVPFTDTIPRTITWETADGSGHAGTDYEDTEGGLMIPPGWQEVAAYIPITPRLPGLPPKTFDVIFKWYDKTAEPLGYGIGQMSGWPLYPVRRQTVQVTIADIPVTLDISDLPATARWTTRDGTALAGRHYLASSGTNSTGTVTVPAAPYSRGQPRRYLYIDVTDDTGLLASRVLEIVPPALPAVSAAPTTVAVTSAVLPACVPKIAIDVPATTDAPDQLPLSTMRALASDWHVENLGSDRNAVMTLTVTSSGCALQIFDDHFAGGYTQPDSGTLQITGTAERITAVKTMFQARPLAAGPATIAMALAAPDGTTVNATYAVQGVGSAMTWVHLPADGQVLPVSRPSAGITPFSGILTVANTDPFVEMTVTIEPDETGGQVMGPDGAAVAATDTGRGLIVTGNASVLAAVMIPLTIYVGDGLTPPPTAGRHTLTLTATDGTTTITAAYPYNVTL</sequence>
<organism evidence="3 6">
    <name type="scientific">Gluconacetobacter dulcium</name>
    <dbReference type="NCBI Taxonomy" id="2729096"/>
    <lineage>
        <taxon>Bacteria</taxon>
        <taxon>Pseudomonadati</taxon>
        <taxon>Pseudomonadota</taxon>
        <taxon>Alphaproteobacteria</taxon>
        <taxon>Acetobacterales</taxon>
        <taxon>Acetobacteraceae</taxon>
        <taxon>Gluconacetobacter</taxon>
    </lineage>
</organism>
<dbReference type="SUPFAM" id="SSF88874">
    <property type="entry name" value="Receptor-binding domain of short tail fibre protein gp12"/>
    <property type="match status" value="1"/>
</dbReference>